<feature type="compositionally biased region" description="Basic and acidic residues" evidence="1">
    <location>
        <begin position="266"/>
        <end position="276"/>
    </location>
</feature>
<feature type="region of interest" description="Disordered" evidence="1">
    <location>
        <begin position="256"/>
        <end position="285"/>
    </location>
</feature>
<dbReference type="RefSeq" id="WP_148816709.1">
    <property type="nucleotide sequence ID" value="NZ_CP043046.1"/>
</dbReference>
<evidence type="ECO:0000313" key="3">
    <source>
        <dbReference type="Proteomes" id="UP000325161"/>
    </source>
</evidence>
<keyword evidence="3" id="KW-1185">Reference proteome</keyword>
<evidence type="ECO:0000313" key="2">
    <source>
        <dbReference type="EMBL" id="QEI07662.1"/>
    </source>
</evidence>
<dbReference type="Proteomes" id="UP000325161">
    <property type="component" value="Chromosome"/>
</dbReference>
<sequence length="285" mass="32087">MKKLLFLIALAVCVLIGAYLIFKRHDPAQDAPRKIEVGMRMTVNDLIERNRLDMGPRVPQGYVIDVDKLGDVMPMYFDDNWITLHLLDGDQIFDLPPGRTLQISQNAGRVIGLSFRPFAQPRPLSDMQAYVTDLIASLERKGWQRTSSSKIPAGPEDFDVGAKSVFGAMRSPSGSELTMTLRDYGLAPKHESFIIVPDPTHKPAQRSQTYLLEIDVGDGRTEGYAELVYPRRIFETGDKNHALPLRRWIEAPDWTPEKAGMVPTTAEERAKPDASDWKMPPISQR</sequence>
<dbReference type="OrthoDB" id="8359837at2"/>
<name>A0A5C0AYX3_9BURK</name>
<reference evidence="2 3" key="1">
    <citation type="submission" date="2019-08" db="EMBL/GenBank/DDBJ databases">
        <title>Amphibian skin-associated Pigmentiphaga: genome sequence and occurrence across geography and hosts.</title>
        <authorList>
            <person name="Bletz M.C."/>
            <person name="Bunk B."/>
            <person name="Sproeer C."/>
            <person name="Biwer P."/>
            <person name="Reiter S."/>
            <person name="Rabemananjara F.C.E."/>
            <person name="Schulz S."/>
            <person name="Overmann J."/>
            <person name="Vences M."/>
        </authorList>
    </citation>
    <scope>NUCLEOTIDE SEQUENCE [LARGE SCALE GENOMIC DNA]</scope>
    <source>
        <strain evidence="2 3">Mada1488</strain>
    </source>
</reference>
<dbReference type="EMBL" id="CP043046">
    <property type="protein sequence ID" value="QEI07662.1"/>
    <property type="molecule type" value="Genomic_DNA"/>
</dbReference>
<accession>A0A5C0AYX3</accession>
<protein>
    <submittedName>
        <fullName evidence="2">Uncharacterized protein</fullName>
    </submittedName>
</protein>
<evidence type="ECO:0000256" key="1">
    <source>
        <dbReference type="SAM" id="MobiDB-lite"/>
    </source>
</evidence>
<gene>
    <name evidence="2" type="ORF">FXN63_18815</name>
</gene>
<organism evidence="2 3">
    <name type="scientific">Pigmentiphaga aceris</name>
    <dbReference type="NCBI Taxonomy" id="1940612"/>
    <lineage>
        <taxon>Bacteria</taxon>
        <taxon>Pseudomonadati</taxon>
        <taxon>Pseudomonadota</taxon>
        <taxon>Betaproteobacteria</taxon>
        <taxon>Burkholderiales</taxon>
        <taxon>Alcaligenaceae</taxon>
        <taxon>Pigmentiphaga</taxon>
    </lineage>
</organism>
<dbReference type="KEGG" id="pacr:FXN63_18815"/>
<dbReference type="AlphaFoldDB" id="A0A5C0AYX3"/>
<proteinExistence type="predicted"/>